<reference evidence="2 3" key="1">
    <citation type="submission" date="2014-04" db="EMBL/GenBank/DDBJ databases">
        <authorList>
            <consortium name="DOE Joint Genome Institute"/>
            <person name="Kuo A."/>
            <person name="Tarkka M."/>
            <person name="Buscot F."/>
            <person name="Kohler A."/>
            <person name="Nagy L.G."/>
            <person name="Floudas D."/>
            <person name="Copeland A."/>
            <person name="Barry K.W."/>
            <person name="Cichocki N."/>
            <person name="Veneault-Fourrey C."/>
            <person name="LaButti K."/>
            <person name="Lindquist E.A."/>
            <person name="Lipzen A."/>
            <person name="Lundell T."/>
            <person name="Morin E."/>
            <person name="Murat C."/>
            <person name="Sun H."/>
            <person name="Tunlid A."/>
            <person name="Henrissat B."/>
            <person name="Grigoriev I.V."/>
            <person name="Hibbett D.S."/>
            <person name="Martin F."/>
            <person name="Nordberg H.P."/>
            <person name="Cantor M.N."/>
            <person name="Hua S.X."/>
        </authorList>
    </citation>
    <scope>NUCLEOTIDE SEQUENCE [LARGE SCALE GENOMIC DNA]</scope>
    <source>
        <strain evidence="2 3">F 1598</strain>
    </source>
</reference>
<keyword evidence="3" id="KW-1185">Reference proteome</keyword>
<evidence type="ECO:0000256" key="1">
    <source>
        <dbReference type="SAM" id="MobiDB-lite"/>
    </source>
</evidence>
<dbReference type="EMBL" id="KN833003">
    <property type="protein sequence ID" value="KIM80628.1"/>
    <property type="molecule type" value="Genomic_DNA"/>
</dbReference>
<dbReference type="AlphaFoldDB" id="A0A0C3B368"/>
<gene>
    <name evidence="2" type="ORF">PILCRDRAFT_527939</name>
</gene>
<accession>A0A0C3B368</accession>
<organism evidence="2 3">
    <name type="scientific">Piloderma croceum (strain F 1598)</name>
    <dbReference type="NCBI Taxonomy" id="765440"/>
    <lineage>
        <taxon>Eukaryota</taxon>
        <taxon>Fungi</taxon>
        <taxon>Dikarya</taxon>
        <taxon>Basidiomycota</taxon>
        <taxon>Agaricomycotina</taxon>
        <taxon>Agaricomycetes</taxon>
        <taxon>Agaricomycetidae</taxon>
        <taxon>Atheliales</taxon>
        <taxon>Atheliaceae</taxon>
        <taxon>Piloderma</taxon>
    </lineage>
</organism>
<dbReference type="InParanoid" id="A0A0C3B368"/>
<feature type="compositionally biased region" description="Polar residues" evidence="1">
    <location>
        <begin position="72"/>
        <end position="83"/>
    </location>
</feature>
<sequence>MASPALYIERRRSPSFLLSIIPGNNALKNQNTCSRRVFISFAPTIVTDRVRPSCGPAPSNSRCHPPTPSSPRQPTIRSVNQPRRQVPVRSKCRARLSIRFLLRVYLYLLVTRKRAML</sequence>
<dbReference type="HOGENOM" id="CLU_2085675_0_0_1"/>
<proteinExistence type="predicted"/>
<feature type="region of interest" description="Disordered" evidence="1">
    <location>
        <begin position="50"/>
        <end position="86"/>
    </location>
</feature>
<name>A0A0C3B368_PILCF</name>
<evidence type="ECO:0000313" key="3">
    <source>
        <dbReference type="Proteomes" id="UP000054166"/>
    </source>
</evidence>
<dbReference type="Proteomes" id="UP000054166">
    <property type="component" value="Unassembled WGS sequence"/>
</dbReference>
<evidence type="ECO:0000313" key="2">
    <source>
        <dbReference type="EMBL" id="KIM80628.1"/>
    </source>
</evidence>
<protein>
    <submittedName>
        <fullName evidence="2">Uncharacterized protein</fullName>
    </submittedName>
</protein>
<reference evidence="3" key="2">
    <citation type="submission" date="2015-01" db="EMBL/GenBank/DDBJ databases">
        <title>Evolutionary Origins and Diversification of the Mycorrhizal Mutualists.</title>
        <authorList>
            <consortium name="DOE Joint Genome Institute"/>
            <consortium name="Mycorrhizal Genomics Consortium"/>
            <person name="Kohler A."/>
            <person name="Kuo A."/>
            <person name="Nagy L.G."/>
            <person name="Floudas D."/>
            <person name="Copeland A."/>
            <person name="Barry K.W."/>
            <person name="Cichocki N."/>
            <person name="Veneault-Fourrey C."/>
            <person name="LaButti K."/>
            <person name="Lindquist E.A."/>
            <person name="Lipzen A."/>
            <person name="Lundell T."/>
            <person name="Morin E."/>
            <person name="Murat C."/>
            <person name="Riley R."/>
            <person name="Ohm R."/>
            <person name="Sun H."/>
            <person name="Tunlid A."/>
            <person name="Henrissat B."/>
            <person name="Grigoriev I.V."/>
            <person name="Hibbett D.S."/>
            <person name="Martin F."/>
        </authorList>
    </citation>
    <scope>NUCLEOTIDE SEQUENCE [LARGE SCALE GENOMIC DNA]</scope>
    <source>
        <strain evidence="3">F 1598</strain>
    </source>
</reference>